<organism evidence="1 2">
    <name type="scientific">Diphasiastrum complanatum</name>
    <name type="common">Issler's clubmoss</name>
    <name type="synonym">Lycopodium complanatum</name>
    <dbReference type="NCBI Taxonomy" id="34168"/>
    <lineage>
        <taxon>Eukaryota</taxon>
        <taxon>Viridiplantae</taxon>
        <taxon>Streptophyta</taxon>
        <taxon>Embryophyta</taxon>
        <taxon>Tracheophyta</taxon>
        <taxon>Lycopodiopsida</taxon>
        <taxon>Lycopodiales</taxon>
        <taxon>Lycopodiaceae</taxon>
        <taxon>Lycopodioideae</taxon>
        <taxon>Diphasiastrum</taxon>
    </lineage>
</organism>
<keyword evidence="2" id="KW-1185">Reference proteome</keyword>
<name>A0ACC2B0Z2_DIPCM</name>
<accession>A0ACC2B0Z2</accession>
<dbReference type="Proteomes" id="UP001162992">
    <property type="component" value="Chromosome 18"/>
</dbReference>
<evidence type="ECO:0000313" key="1">
    <source>
        <dbReference type="EMBL" id="KAJ7523014.1"/>
    </source>
</evidence>
<evidence type="ECO:0000313" key="2">
    <source>
        <dbReference type="Proteomes" id="UP001162992"/>
    </source>
</evidence>
<dbReference type="EMBL" id="CM055109">
    <property type="protein sequence ID" value="KAJ7523014.1"/>
    <property type="molecule type" value="Genomic_DNA"/>
</dbReference>
<sequence length="302" mass="34625">MDGYLQHLRSLRTQMNEYEDKVAELTAEQYKQRTAIIAIEKDLNTVVAESNRTTWEIDLLCKQSDKLSKQILEGKKEAAKLDTHSAALAQALELLTQDIAKQSNTFNEKRVYYVDFSKSLAEQIQRYEDYYNSQSNAKTSMENEPKFSNLSSEACAEPEQDAAFYEAEIERTKLRISEVEKKRQEVRRDLTITQEELRELHYSCKSLSSQNDELQSLFNELSDRASSFPEDLKALDFESLEQELNAINGDKAGEEEYLRTMHERLQQIKAISQQISCASCGYEYTLELGEAAKCVDTGVVDT</sequence>
<reference evidence="2" key="1">
    <citation type="journal article" date="2024" name="Proc. Natl. Acad. Sci. U.S.A.">
        <title>Extraordinary preservation of gene collinearity over three hundred million years revealed in homosporous lycophytes.</title>
        <authorList>
            <person name="Li C."/>
            <person name="Wickell D."/>
            <person name="Kuo L.Y."/>
            <person name="Chen X."/>
            <person name="Nie B."/>
            <person name="Liao X."/>
            <person name="Peng D."/>
            <person name="Ji J."/>
            <person name="Jenkins J."/>
            <person name="Williams M."/>
            <person name="Shu S."/>
            <person name="Plott C."/>
            <person name="Barry K."/>
            <person name="Rajasekar S."/>
            <person name="Grimwood J."/>
            <person name="Han X."/>
            <person name="Sun S."/>
            <person name="Hou Z."/>
            <person name="He W."/>
            <person name="Dai G."/>
            <person name="Sun C."/>
            <person name="Schmutz J."/>
            <person name="Leebens-Mack J.H."/>
            <person name="Li F.W."/>
            <person name="Wang L."/>
        </authorList>
    </citation>
    <scope>NUCLEOTIDE SEQUENCE [LARGE SCALE GENOMIC DNA]</scope>
    <source>
        <strain evidence="2">cv. PW_Plant_1</strain>
    </source>
</reference>
<comment type="caution">
    <text evidence="1">The sequence shown here is derived from an EMBL/GenBank/DDBJ whole genome shotgun (WGS) entry which is preliminary data.</text>
</comment>
<protein>
    <submittedName>
        <fullName evidence="1">Uncharacterized protein</fullName>
    </submittedName>
</protein>
<proteinExistence type="predicted"/>
<gene>
    <name evidence="1" type="ORF">O6H91_18G034600</name>
</gene>